<dbReference type="Gene3D" id="3.30.70.270">
    <property type="match status" value="1"/>
</dbReference>
<dbReference type="CDD" id="cd01949">
    <property type="entry name" value="GGDEF"/>
    <property type="match status" value="1"/>
</dbReference>
<dbReference type="OrthoDB" id="9812260at2"/>
<dbReference type="SUPFAM" id="SSF52172">
    <property type="entry name" value="CheY-like"/>
    <property type="match status" value="1"/>
</dbReference>
<dbReference type="Pfam" id="PF00072">
    <property type="entry name" value="Response_reg"/>
    <property type="match status" value="1"/>
</dbReference>
<dbReference type="SMART" id="SM00267">
    <property type="entry name" value="GGDEF"/>
    <property type="match status" value="1"/>
</dbReference>
<dbReference type="InterPro" id="IPR011006">
    <property type="entry name" value="CheY-like_superfamily"/>
</dbReference>
<evidence type="ECO:0000313" key="5">
    <source>
        <dbReference type="EMBL" id="TQV84376.1"/>
    </source>
</evidence>
<feature type="modified residue" description="4-aspartylphosphate" evidence="2">
    <location>
        <position position="59"/>
    </location>
</feature>
<comment type="cofactor">
    <cofactor evidence="1">
        <name>Mg(2+)</name>
        <dbReference type="ChEBI" id="CHEBI:18420"/>
    </cofactor>
</comment>
<keyword evidence="2" id="KW-0597">Phosphoprotein</keyword>
<dbReference type="SUPFAM" id="SSF55073">
    <property type="entry name" value="Nucleotide cyclase"/>
    <property type="match status" value="1"/>
</dbReference>
<dbReference type="Proteomes" id="UP000315439">
    <property type="component" value="Unassembled WGS sequence"/>
</dbReference>
<evidence type="ECO:0000256" key="1">
    <source>
        <dbReference type="ARBA" id="ARBA00001946"/>
    </source>
</evidence>
<dbReference type="GO" id="GO:0003824">
    <property type="term" value="F:catalytic activity"/>
    <property type="evidence" value="ECO:0007669"/>
    <property type="project" value="UniProtKB-ARBA"/>
</dbReference>
<evidence type="ECO:0000313" key="6">
    <source>
        <dbReference type="Proteomes" id="UP000315439"/>
    </source>
</evidence>
<comment type="caution">
    <text evidence="5">The sequence shown here is derived from an EMBL/GenBank/DDBJ whole genome shotgun (WGS) entry which is preliminary data.</text>
</comment>
<dbReference type="Gene3D" id="3.40.50.2300">
    <property type="match status" value="1"/>
</dbReference>
<evidence type="ECO:0000259" key="4">
    <source>
        <dbReference type="PROSITE" id="PS50887"/>
    </source>
</evidence>
<dbReference type="PANTHER" id="PTHR46663:SF2">
    <property type="entry name" value="GGDEF DOMAIN-CONTAINING PROTEIN"/>
    <property type="match status" value="1"/>
</dbReference>
<evidence type="ECO:0000256" key="2">
    <source>
        <dbReference type="PROSITE-ProRule" id="PRU00169"/>
    </source>
</evidence>
<dbReference type="GO" id="GO:0000160">
    <property type="term" value="P:phosphorelay signal transduction system"/>
    <property type="evidence" value="ECO:0007669"/>
    <property type="project" value="InterPro"/>
</dbReference>
<dbReference type="InterPro" id="IPR052163">
    <property type="entry name" value="DGC-Regulatory_Protein"/>
</dbReference>
<dbReference type="InterPro" id="IPR000160">
    <property type="entry name" value="GGDEF_dom"/>
</dbReference>
<dbReference type="InterPro" id="IPR043128">
    <property type="entry name" value="Rev_trsase/Diguanyl_cyclase"/>
</dbReference>
<dbReference type="SMART" id="SM00448">
    <property type="entry name" value="REC"/>
    <property type="match status" value="1"/>
</dbReference>
<sequence length="316" mass="35474">MTVKEIRPDILVVDDMRMNLVVLRSLLESFSANIVEATSGAEALHKAVGLKNLALILLDVQMPEMDGYEVAELLKDEEETESIPIIFVTAIHRDETQILKGYSYGAADYLTKPIVPEILLSKVGVFLDLWRLRSVLEQEVKMRTEAEIRLQHLAHHDELTGLPNRRELMDAFAKEINRSVRFEKRMVVLMIDLDGFKQVNDDLGHEAGDFTLVKVAARVSKIIRQYDTFARIGGDEFVILMSDIEGVIDIKNKVEEIITEISKPILFDSKPINIGASIGIASFPEDGTSIDEILSHADDAMYAAKKAGGNRLTYYK</sequence>
<dbReference type="RefSeq" id="WP_142933939.1">
    <property type="nucleotide sequence ID" value="NZ_ML660170.1"/>
</dbReference>
<keyword evidence="6" id="KW-1185">Reference proteome</keyword>
<dbReference type="EMBL" id="VIKS01000014">
    <property type="protein sequence ID" value="TQV84376.1"/>
    <property type="molecule type" value="Genomic_DNA"/>
</dbReference>
<name>A0A545U4J4_9GAMM</name>
<dbReference type="InterPro" id="IPR001789">
    <property type="entry name" value="Sig_transdc_resp-reg_receiver"/>
</dbReference>
<feature type="domain" description="GGDEF" evidence="4">
    <location>
        <begin position="184"/>
        <end position="316"/>
    </location>
</feature>
<organism evidence="5 6">
    <name type="scientific">Aliikangiella coralliicola</name>
    <dbReference type="NCBI Taxonomy" id="2592383"/>
    <lineage>
        <taxon>Bacteria</taxon>
        <taxon>Pseudomonadati</taxon>
        <taxon>Pseudomonadota</taxon>
        <taxon>Gammaproteobacteria</taxon>
        <taxon>Oceanospirillales</taxon>
        <taxon>Pleioneaceae</taxon>
        <taxon>Aliikangiella</taxon>
    </lineage>
</organism>
<protein>
    <submittedName>
        <fullName evidence="5">Diguanylate cyclase</fullName>
    </submittedName>
</protein>
<gene>
    <name evidence="5" type="ORF">FLL46_22395</name>
</gene>
<dbReference type="PROSITE" id="PS50110">
    <property type="entry name" value="RESPONSE_REGULATORY"/>
    <property type="match status" value="1"/>
</dbReference>
<evidence type="ECO:0000259" key="3">
    <source>
        <dbReference type="PROSITE" id="PS50110"/>
    </source>
</evidence>
<feature type="domain" description="Response regulatory" evidence="3">
    <location>
        <begin position="9"/>
        <end position="127"/>
    </location>
</feature>
<dbReference type="Pfam" id="PF00990">
    <property type="entry name" value="GGDEF"/>
    <property type="match status" value="1"/>
</dbReference>
<dbReference type="FunFam" id="3.30.70.270:FF:000001">
    <property type="entry name" value="Diguanylate cyclase domain protein"/>
    <property type="match status" value="1"/>
</dbReference>
<proteinExistence type="predicted"/>
<accession>A0A545U4J4</accession>
<dbReference type="InterPro" id="IPR029787">
    <property type="entry name" value="Nucleotide_cyclase"/>
</dbReference>
<dbReference type="AlphaFoldDB" id="A0A545U4J4"/>
<dbReference type="PANTHER" id="PTHR46663">
    <property type="entry name" value="DIGUANYLATE CYCLASE DGCT-RELATED"/>
    <property type="match status" value="1"/>
</dbReference>
<dbReference type="PROSITE" id="PS50887">
    <property type="entry name" value="GGDEF"/>
    <property type="match status" value="1"/>
</dbReference>
<reference evidence="5 6" key="1">
    <citation type="submission" date="2019-07" db="EMBL/GenBank/DDBJ databases">
        <title>Draft genome for Aliikangiella sp. M105.</title>
        <authorList>
            <person name="Wang G."/>
        </authorList>
    </citation>
    <scope>NUCLEOTIDE SEQUENCE [LARGE SCALE GENOMIC DNA]</scope>
    <source>
        <strain evidence="5 6">M105</strain>
    </source>
</reference>
<dbReference type="NCBIfam" id="TIGR00254">
    <property type="entry name" value="GGDEF"/>
    <property type="match status" value="1"/>
</dbReference>